<feature type="transmembrane region" description="Helical" evidence="1">
    <location>
        <begin position="235"/>
        <end position="254"/>
    </location>
</feature>
<keyword evidence="1" id="KW-0812">Transmembrane</keyword>
<dbReference type="PANTHER" id="PTHR47704">
    <property type="entry name" value="POTASSIUM TRANSPORTER KIMA"/>
    <property type="match status" value="1"/>
</dbReference>
<name>A0ABT3SLF1_9MYCO</name>
<feature type="transmembrane region" description="Helical" evidence="1">
    <location>
        <begin position="43"/>
        <end position="64"/>
    </location>
</feature>
<feature type="transmembrane region" description="Helical" evidence="1">
    <location>
        <begin position="360"/>
        <end position="381"/>
    </location>
</feature>
<keyword evidence="4" id="KW-1185">Reference proteome</keyword>
<feature type="transmembrane region" description="Helical" evidence="1">
    <location>
        <begin position="147"/>
        <end position="173"/>
    </location>
</feature>
<dbReference type="EMBL" id="JAPJDO010000038">
    <property type="protein sequence ID" value="MCX2940350.1"/>
    <property type="molecule type" value="Genomic_DNA"/>
</dbReference>
<evidence type="ECO:0000313" key="4">
    <source>
        <dbReference type="Proteomes" id="UP001300745"/>
    </source>
</evidence>
<dbReference type="RefSeq" id="WP_266000195.1">
    <property type="nucleotide sequence ID" value="NZ_JAPJDN010000038.1"/>
</dbReference>
<feature type="chain" id="PRO_5046703859" evidence="2">
    <location>
        <begin position="19"/>
        <end position="447"/>
    </location>
</feature>
<feature type="transmembrane region" description="Helical" evidence="1">
    <location>
        <begin position="185"/>
        <end position="206"/>
    </location>
</feature>
<protein>
    <submittedName>
        <fullName evidence="3">Amino acid permease</fullName>
    </submittedName>
</protein>
<accession>A0ABT3SLF1</accession>
<comment type="caution">
    <text evidence="3">The sequence shown here is derived from an EMBL/GenBank/DDBJ whole genome shotgun (WGS) entry which is preliminary data.</text>
</comment>
<organism evidence="3 4">
    <name type="scientific">Mycobacterium pinniadriaticum</name>
    <dbReference type="NCBI Taxonomy" id="2994102"/>
    <lineage>
        <taxon>Bacteria</taxon>
        <taxon>Bacillati</taxon>
        <taxon>Actinomycetota</taxon>
        <taxon>Actinomycetes</taxon>
        <taxon>Mycobacteriales</taxon>
        <taxon>Mycobacteriaceae</taxon>
        <taxon>Mycobacterium</taxon>
    </lineage>
</organism>
<feature type="transmembrane region" description="Helical" evidence="1">
    <location>
        <begin position="85"/>
        <end position="116"/>
    </location>
</feature>
<feature type="transmembrane region" description="Helical" evidence="1">
    <location>
        <begin position="415"/>
        <end position="433"/>
    </location>
</feature>
<feature type="transmembrane region" description="Helical" evidence="1">
    <location>
        <begin position="332"/>
        <end position="354"/>
    </location>
</feature>
<evidence type="ECO:0000313" key="3">
    <source>
        <dbReference type="EMBL" id="MCX2940350.1"/>
    </source>
</evidence>
<feature type="transmembrane region" description="Helical" evidence="1">
    <location>
        <begin position="122"/>
        <end position="140"/>
    </location>
</feature>
<evidence type="ECO:0000256" key="2">
    <source>
        <dbReference type="SAM" id="SignalP"/>
    </source>
</evidence>
<dbReference type="InterPro" id="IPR053153">
    <property type="entry name" value="APC_K+_Transporter"/>
</dbReference>
<sequence length="447" mass="45296">MKFRTAVLGLGFAFTVMADPVSSVAYAIEAALRGLEGDLSALIPTMGAVVAIIAVISATYHELIGRFPGGGGGPEAIARAFGEGWAFIPLGALLVDFTLTVAVSCAAGASALIAYLPQLESYRTPIGLGLVALVAGVVLLGQGGRVVFAVATMAFIVLSTCVIVAGISASPAVDSTANHPSGGNLLVAGAGLASVLLAIPLGMALATGVESPSNAIAQLPQLGDHARRRLGRQTLWLMVAIVGTLTICFTALAVKLRLGIPAEDSTLIADMARRATGSGVLFTTFQASSALLLLAAAASSYLAGSGVLKALATIGADGAGLVPSRFGRLNKFLIPEWGVGLVLAAAAMLIGASGREQRLVGFYAVAVFASFLAATIACARLSYRDGRWAALVLNIVGAVLVATVLVINARRVEGLVALLASAAVAVYLWRVWVARGRPRGVAGAGAQ</sequence>
<gene>
    <name evidence="3" type="ORF">ORI27_27015</name>
</gene>
<reference evidence="3 4" key="1">
    <citation type="submission" date="2022-11" db="EMBL/GenBank/DDBJ databases">
        <title>Mycobacterium sp. nov.</title>
        <authorList>
            <person name="Papic B."/>
            <person name="Spicic S."/>
            <person name="Duvnjak S."/>
        </authorList>
    </citation>
    <scope>NUCLEOTIDE SEQUENCE [LARGE SCALE GENOMIC DNA]</scope>
    <source>
        <strain evidence="3 4">CVI_P4</strain>
    </source>
</reference>
<keyword evidence="1" id="KW-0472">Membrane</keyword>
<proteinExistence type="predicted"/>
<dbReference type="Gene3D" id="1.20.1740.10">
    <property type="entry name" value="Amino acid/polyamine transporter I"/>
    <property type="match status" value="1"/>
</dbReference>
<dbReference type="Proteomes" id="UP001300745">
    <property type="component" value="Unassembled WGS sequence"/>
</dbReference>
<feature type="signal peptide" evidence="2">
    <location>
        <begin position="1"/>
        <end position="18"/>
    </location>
</feature>
<keyword evidence="1" id="KW-1133">Transmembrane helix</keyword>
<feature type="transmembrane region" description="Helical" evidence="1">
    <location>
        <begin position="388"/>
        <end position="409"/>
    </location>
</feature>
<keyword evidence="2" id="KW-0732">Signal</keyword>
<evidence type="ECO:0000256" key="1">
    <source>
        <dbReference type="SAM" id="Phobius"/>
    </source>
</evidence>
<dbReference type="PANTHER" id="PTHR47704:SF1">
    <property type="entry name" value="POTASSIUM TRANSPORTER KIMA"/>
    <property type="match status" value="1"/>
</dbReference>
<feature type="transmembrane region" description="Helical" evidence="1">
    <location>
        <begin position="290"/>
        <end position="311"/>
    </location>
</feature>